<accession>A0ACC5A1W0</accession>
<keyword evidence="2" id="KW-1185">Reference proteome</keyword>
<organism evidence="1 2">
    <name type="scientific">Paenibacillus jamilae</name>
    <dbReference type="NCBI Taxonomy" id="114136"/>
    <lineage>
        <taxon>Bacteria</taxon>
        <taxon>Bacillati</taxon>
        <taxon>Bacillota</taxon>
        <taxon>Bacilli</taxon>
        <taxon>Bacillales</taxon>
        <taxon>Paenibacillaceae</taxon>
        <taxon>Paenibacillus</taxon>
    </lineage>
</organism>
<protein>
    <submittedName>
        <fullName evidence="1">Uncharacterized protein</fullName>
    </submittedName>
</protein>
<comment type="caution">
    <text evidence="1">The sequence shown here is derived from an EMBL/GenBank/DDBJ whole genome shotgun (WGS) entry which is preliminary data.</text>
</comment>
<evidence type="ECO:0000313" key="2">
    <source>
        <dbReference type="Proteomes" id="UP000074866"/>
    </source>
</evidence>
<sequence length="104" mass="11838">MFKDWVYNIPSLRHWLSKLPSLPYPLKALLIVVVGIMLFRLAGKRSLAEMTVAEAVIRIAIGTVLIQPLGMKNEWEAIYGGTLLIIVVIIITKMMQYIPKFRVL</sequence>
<name>A0ACC5A1W0_9BACL</name>
<dbReference type="Proteomes" id="UP000074866">
    <property type="component" value="Unassembled WGS sequence"/>
</dbReference>
<reference evidence="1 2" key="1">
    <citation type="journal article" date="2016" name="Front. Microbiol.">
        <title>Genomic Resource of Rice Seed Associated Bacteria.</title>
        <authorList>
            <person name="Midha S."/>
            <person name="Bansal K."/>
            <person name="Sharma S."/>
            <person name="Kumar N."/>
            <person name="Patil P.P."/>
            <person name="Chaudhry V."/>
            <person name="Patil P.B."/>
        </authorList>
    </citation>
    <scope>NUCLEOTIDE SEQUENCE [LARGE SCALE GENOMIC DNA]</scope>
    <source>
        <strain evidence="1 2">NS115</strain>
    </source>
</reference>
<gene>
    <name evidence="1" type="ORF">NS115_01275</name>
</gene>
<dbReference type="EMBL" id="LDRX01000008">
    <property type="protein sequence ID" value="KTS85054.1"/>
    <property type="molecule type" value="Genomic_DNA"/>
</dbReference>
<proteinExistence type="predicted"/>
<evidence type="ECO:0000313" key="1">
    <source>
        <dbReference type="EMBL" id="KTS85054.1"/>
    </source>
</evidence>